<feature type="region of interest" description="Disordered" evidence="6">
    <location>
        <begin position="527"/>
        <end position="554"/>
    </location>
</feature>
<proteinExistence type="inferred from homology"/>
<dbReference type="InterPro" id="IPR023214">
    <property type="entry name" value="HAD_sf"/>
</dbReference>
<dbReference type="Pfam" id="PF24695">
    <property type="entry name" value="PITM1-3"/>
    <property type="match status" value="1"/>
</dbReference>
<dbReference type="GO" id="GO:0005737">
    <property type="term" value="C:cytoplasm"/>
    <property type="evidence" value="ECO:0007669"/>
    <property type="project" value="UniProtKB-ARBA"/>
</dbReference>
<dbReference type="InterPro" id="IPR004177">
    <property type="entry name" value="DDHD_dom"/>
</dbReference>
<organism evidence="8 9">
    <name type="scientific">Limosa lapponica baueri</name>
    <dbReference type="NCBI Taxonomy" id="1758121"/>
    <lineage>
        <taxon>Eukaryota</taxon>
        <taxon>Metazoa</taxon>
        <taxon>Chordata</taxon>
        <taxon>Craniata</taxon>
        <taxon>Vertebrata</taxon>
        <taxon>Euteleostomi</taxon>
        <taxon>Archelosauria</taxon>
        <taxon>Archosauria</taxon>
        <taxon>Dinosauria</taxon>
        <taxon>Saurischia</taxon>
        <taxon>Theropoda</taxon>
        <taxon>Coelurosauria</taxon>
        <taxon>Aves</taxon>
        <taxon>Neognathae</taxon>
        <taxon>Neoaves</taxon>
        <taxon>Charadriiformes</taxon>
        <taxon>Scolopacidae</taxon>
        <taxon>Limosa</taxon>
    </lineage>
</organism>
<dbReference type="SUPFAM" id="SSF55961">
    <property type="entry name" value="Bet v1-like"/>
    <property type="match status" value="1"/>
</dbReference>
<comment type="similarity">
    <text evidence="2">Belongs to the PtdIns transfer protein family. PI transfer class IIA subfamily.</text>
</comment>
<dbReference type="InterPro" id="IPR055261">
    <property type="entry name" value="PI_transfer_N"/>
</dbReference>
<evidence type="ECO:0000256" key="4">
    <source>
        <dbReference type="ARBA" id="ARBA00022553"/>
    </source>
</evidence>
<reference evidence="9" key="2">
    <citation type="submission" date="2017-12" db="EMBL/GenBank/DDBJ databases">
        <title>Genome sequence of the Bar-tailed Godwit (Limosa lapponica baueri).</title>
        <authorList>
            <person name="Lima N.C.B."/>
            <person name="Parody-Merino A.M."/>
            <person name="Battley P.F."/>
            <person name="Fidler A.E."/>
            <person name="Prosdocimi F."/>
        </authorList>
    </citation>
    <scope>NUCLEOTIDE SEQUENCE [LARGE SCALE GENOMIC DNA]</scope>
</reference>
<dbReference type="FunFam" id="3.30.530.20:FF:000028">
    <property type="entry name" value="Phosphatidylinositol transfer protein 5"/>
    <property type="match status" value="1"/>
</dbReference>
<dbReference type="Pfam" id="PF02121">
    <property type="entry name" value="IP_trans"/>
    <property type="match status" value="2"/>
</dbReference>
<dbReference type="CDD" id="cd08889">
    <property type="entry name" value="SRPBCC_PITPNM1-2_like"/>
    <property type="match status" value="1"/>
</dbReference>
<evidence type="ECO:0000256" key="6">
    <source>
        <dbReference type="SAM" id="MobiDB-lite"/>
    </source>
</evidence>
<keyword evidence="9" id="KW-1185">Reference proteome</keyword>
<keyword evidence="4" id="KW-0597">Phosphoprotein</keyword>
<dbReference type="PANTHER" id="PTHR10658">
    <property type="entry name" value="PHOSPHATIDYLINOSITOL TRANSFER PROTEIN"/>
    <property type="match status" value="1"/>
</dbReference>
<name>A0A2I0U2L7_LIMLA</name>
<dbReference type="GO" id="GO:0035091">
    <property type="term" value="F:phosphatidylinositol binding"/>
    <property type="evidence" value="ECO:0007669"/>
    <property type="project" value="TreeGrafter"/>
</dbReference>
<dbReference type="PANTHER" id="PTHR10658:SF41">
    <property type="entry name" value="MEMBRANE-ASSOCIATED PHOSPHATIDYLINOSITOL TRANSFER PROTEIN 2"/>
    <property type="match status" value="1"/>
</dbReference>
<feature type="compositionally biased region" description="Basic and acidic residues" evidence="6">
    <location>
        <begin position="291"/>
        <end position="306"/>
    </location>
</feature>
<dbReference type="GO" id="GO:0008525">
    <property type="term" value="F:phosphatidylcholine transporter activity"/>
    <property type="evidence" value="ECO:0007669"/>
    <property type="project" value="TreeGrafter"/>
</dbReference>
<dbReference type="GO" id="GO:0012505">
    <property type="term" value="C:endomembrane system"/>
    <property type="evidence" value="ECO:0007669"/>
    <property type="project" value="UniProtKB-SubCell"/>
</dbReference>
<keyword evidence="5" id="KW-0106">Calcium</keyword>
<dbReference type="InterPro" id="IPR023393">
    <property type="entry name" value="START-like_dom_sf"/>
</dbReference>
<comment type="subcellular location">
    <subcellularLocation>
        <location evidence="1">Endomembrane system</location>
        <topology evidence="1">Peripheral membrane protein</topology>
    </subcellularLocation>
</comment>
<dbReference type="InterPro" id="IPR001666">
    <property type="entry name" value="PI_transfer"/>
</dbReference>
<dbReference type="AlphaFoldDB" id="A0A2I0U2L7"/>
<evidence type="ECO:0000256" key="3">
    <source>
        <dbReference type="ARBA" id="ARBA00022481"/>
    </source>
</evidence>
<dbReference type="InterPro" id="IPR031315">
    <property type="entry name" value="LNS2/PITP"/>
</dbReference>
<dbReference type="GO" id="GO:0071944">
    <property type="term" value="C:cell periphery"/>
    <property type="evidence" value="ECO:0007669"/>
    <property type="project" value="UniProtKB-ARBA"/>
</dbReference>
<evidence type="ECO:0000313" key="8">
    <source>
        <dbReference type="EMBL" id="PKU40271.1"/>
    </source>
</evidence>
<accession>A0A2I0U2L7</accession>
<dbReference type="SMART" id="SM00775">
    <property type="entry name" value="LNS2"/>
    <property type="match status" value="1"/>
</dbReference>
<dbReference type="Gene3D" id="3.30.530.20">
    <property type="match status" value="2"/>
</dbReference>
<dbReference type="PROSITE" id="PS51043">
    <property type="entry name" value="DDHD"/>
    <property type="match status" value="1"/>
</dbReference>
<evidence type="ECO:0000259" key="7">
    <source>
        <dbReference type="PROSITE" id="PS51043"/>
    </source>
</evidence>
<dbReference type="GO" id="GO:0046872">
    <property type="term" value="F:metal ion binding"/>
    <property type="evidence" value="ECO:0007669"/>
    <property type="project" value="InterPro"/>
</dbReference>
<feature type="compositionally biased region" description="Polar residues" evidence="6">
    <location>
        <begin position="308"/>
        <end position="328"/>
    </location>
</feature>
<feature type="compositionally biased region" description="Low complexity" evidence="6">
    <location>
        <begin position="329"/>
        <end position="352"/>
    </location>
</feature>
<sequence length="1151" mass="129272">MLIKEYRIPLPMSVEEYRIAQLYMIQKKSREETCGEGSGVEILENRPYMDGPGGNGQYTHKVYHIGMHIPSWFRSILPKAALRVEEESWNAYPYTRTRYTCPFVEKFSIDIETYYKTDPGDHVNVFNLSPAEKRQTILDPIDIVKDPIPPHEYKAEEDPKLYKSVKTKRGPLSEDWIQEYKNNPGKYPIMCAYKLCKVEFRYWGMQSKIERFIHDVGFGEGNMDSCSPVALVTGRSGFAGLRKVMVRAHRQAWCWQDEWYGLTIEDIRQLEKEAQLMLAQKMAQFCSENDTEQHGVKDTPGEKDVEANTVSPVDTEDVASNSETASGRSLTKQWSTSSKSSRSSKRGASPSRHSISEWRMQSIARDSDDSSDDEFFDAHGMWSLNHHRLFPEMVGLSPYSYDEGCLSNSQDHIPLAALPLLATSSPQYQEAVATVIVRANQAYSEFIRSQEGMSFNGQVCLVGDCVGGILGFDALCYSNQTVSESQNSSRRGSVVSVQDTDLLSPGITVNNSYCSSGSNLEASRHLSRSNIDIPRSNGEDPKKQLPRKRSDSSTYELDTIKQHQAFLSSLHSSVLKNDPGSRRSSSSTMLDGGNIGKFEFEITDFFLFGSPLGLVLALRKTVIPALDIFQLRPACQQVYNLFHPADPSASRLEPLLERKFYLLPPFNIPRYQRFPLGDGNSAVLADVVQSHGAVFMENASLSTPISAPQFRGFRRASEISIASQVSGMADSYTASNIANKTKHQVNHCRGFSLLSQLALPHKSPTQTSSKRLRQHKHEIPSKGRKFQGPWSQAADSALRIPDLDIKTVAAKWWGTKRIDYALYCPDALTAFPTVALPHLFHASYWESTDVVSFLLRQVMRHENSSVLELDGKEVSVFTPSKPREKWLRKRTHVKLRNVTANHRINDTIANEDGPQTLTGRFMYGPLDMVTLTGEKVDIHIMTQPPSGEWVYFDTEISNSSGRISYVIPENRRLGIGVYPVKMVVRGDHTYADSYITVLPKGTEFVVFSIDGSFAASVSIMGSDPKVRAGAVDVVRHWQDLGYLIIYVTGRPDMQKQRVVAWLAQHNFPHGIVSFCDGLVHDPLRHKANFLKSLITDLHMRIHAAYGSTKDISVYSSISLPPTHIYIVGRPTKKLQSQCQVLSKFSSSFHGN</sequence>
<feature type="domain" description="DDHD" evidence="7">
    <location>
        <begin position="598"/>
        <end position="860"/>
    </location>
</feature>
<dbReference type="Proteomes" id="UP000233556">
    <property type="component" value="Unassembled WGS sequence"/>
</dbReference>
<dbReference type="SUPFAM" id="SSF56784">
    <property type="entry name" value="HAD-like"/>
    <property type="match status" value="1"/>
</dbReference>
<evidence type="ECO:0000256" key="2">
    <source>
        <dbReference type="ARBA" id="ARBA00010316"/>
    </source>
</evidence>
<evidence type="ECO:0000256" key="1">
    <source>
        <dbReference type="ARBA" id="ARBA00004184"/>
    </source>
</evidence>
<dbReference type="Pfam" id="PF24694">
    <property type="entry name" value="LNS2_PITM1-3"/>
    <property type="match status" value="1"/>
</dbReference>
<feature type="compositionally biased region" description="Basic and acidic residues" evidence="6">
    <location>
        <begin position="537"/>
        <end position="551"/>
    </location>
</feature>
<evidence type="ECO:0000313" key="9">
    <source>
        <dbReference type="Proteomes" id="UP000233556"/>
    </source>
</evidence>
<dbReference type="Pfam" id="PF02862">
    <property type="entry name" value="DDHD"/>
    <property type="match status" value="1"/>
</dbReference>
<dbReference type="FunFam" id="3.40.50.1000:FF:000173">
    <property type="entry name" value="Membrane-associated phosphatidylinositol transfer protein 2"/>
    <property type="match status" value="1"/>
</dbReference>
<protein>
    <submittedName>
        <fullName evidence="8">Membrane-associated phosphatidylinositol transfer protein 2 isoform x2</fullName>
    </submittedName>
</protein>
<reference evidence="9" key="1">
    <citation type="submission" date="2017-11" db="EMBL/GenBank/DDBJ databases">
        <authorList>
            <person name="Lima N.C."/>
            <person name="Parody-Merino A.M."/>
            <person name="Battley P.F."/>
            <person name="Fidler A.E."/>
            <person name="Prosdocimi F."/>
        </authorList>
    </citation>
    <scope>NUCLEOTIDE SEQUENCE [LARGE SCALE GENOMIC DNA]</scope>
</reference>
<dbReference type="PRINTS" id="PR00391">
    <property type="entry name" value="PITRANSFER"/>
</dbReference>
<gene>
    <name evidence="8" type="ORF">llap_9425</name>
</gene>
<dbReference type="EMBL" id="KZ506303">
    <property type="protein sequence ID" value="PKU40271.1"/>
    <property type="molecule type" value="Genomic_DNA"/>
</dbReference>
<dbReference type="OrthoDB" id="10053061at2759"/>
<dbReference type="Gene3D" id="3.40.50.1000">
    <property type="entry name" value="HAD superfamily/HAD-like"/>
    <property type="match status" value="1"/>
</dbReference>
<dbReference type="SMART" id="SM01127">
    <property type="entry name" value="DDHD"/>
    <property type="match status" value="1"/>
</dbReference>
<dbReference type="GO" id="GO:0008526">
    <property type="term" value="F:phosphatidylinositol transfer activity"/>
    <property type="evidence" value="ECO:0007669"/>
    <property type="project" value="TreeGrafter"/>
</dbReference>
<keyword evidence="3" id="KW-0488">Methylation</keyword>
<dbReference type="InterPro" id="IPR036412">
    <property type="entry name" value="HAD-like_sf"/>
</dbReference>
<feature type="region of interest" description="Disordered" evidence="6">
    <location>
        <begin position="289"/>
        <end position="370"/>
    </location>
</feature>
<dbReference type="GO" id="GO:0031210">
    <property type="term" value="F:phosphatidylcholine binding"/>
    <property type="evidence" value="ECO:0007669"/>
    <property type="project" value="TreeGrafter"/>
</dbReference>
<feature type="region of interest" description="Disordered" evidence="6">
    <location>
        <begin position="762"/>
        <end position="789"/>
    </location>
</feature>
<evidence type="ECO:0000256" key="5">
    <source>
        <dbReference type="ARBA" id="ARBA00022837"/>
    </source>
</evidence>